<comment type="caution">
    <text evidence="2">The sequence shown here is derived from an EMBL/GenBank/DDBJ whole genome shotgun (WGS) entry which is preliminary data.</text>
</comment>
<evidence type="ECO:0000313" key="2">
    <source>
        <dbReference type="EMBL" id="KAK9293563.1"/>
    </source>
</evidence>
<accession>A0AAW0ZAI0</accession>
<dbReference type="EMBL" id="JAWNGG020000420">
    <property type="protein sequence ID" value="KAK9293563.1"/>
    <property type="molecule type" value="Genomic_DNA"/>
</dbReference>
<sequence>MQAGSQGAQVRGTEFSGPVAAGGRFEDTPAALLPSPMLNEPVIHTNDPSAYTARSAARQLDNWRGDPITSTSKFLANLGEDS</sequence>
<name>A0AAW0ZAI0_9HYME</name>
<keyword evidence="3" id="KW-1185">Reference proteome</keyword>
<proteinExistence type="predicted"/>
<feature type="region of interest" description="Disordered" evidence="1">
    <location>
        <begin position="1"/>
        <end position="39"/>
    </location>
</feature>
<dbReference type="AlphaFoldDB" id="A0AAW0ZAI0"/>
<reference evidence="2 3" key="1">
    <citation type="submission" date="2024-05" db="EMBL/GenBank/DDBJ databases">
        <title>The nuclear and mitochondrial genome assemblies of Tetragonisca angustula (Apidae: Meliponini), a tiny yet remarkable pollinator in the Neotropics.</title>
        <authorList>
            <person name="Ferrari R."/>
            <person name="Ricardo P.C."/>
            <person name="Dias F.C."/>
            <person name="Araujo N.S."/>
            <person name="Soares D.O."/>
            <person name="Zhou Q.-S."/>
            <person name="Zhu C.-D."/>
            <person name="Coutinho L."/>
            <person name="Airas M.C."/>
            <person name="Batista T.M."/>
        </authorList>
    </citation>
    <scope>NUCLEOTIDE SEQUENCE [LARGE SCALE GENOMIC DNA]</scope>
    <source>
        <strain evidence="2">ASF017062</strain>
        <tissue evidence="2">Abdomen</tissue>
    </source>
</reference>
<gene>
    <name evidence="2" type="ORF">QLX08_011530</name>
</gene>
<dbReference type="Proteomes" id="UP001432146">
    <property type="component" value="Unassembled WGS sequence"/>
</dbReference>
<organism evidence="2 3">
    <name type="scientific">Tetragonisca angustula</name>
    <dbReference type="NCBI Taxonomy" id="166442"/>
    <lineage>
        <taxon>Eukaryota</taxon>
        <taxon>Metazoa</taxon>
        <taxon>Ecdysozoa</taxon>
        <taxon>Arthropoda</taxon>
        <taxon>Hexapoda</taxon>
        <taxon>Insecta</taxon>
        <taxon>Pterygota</taxon>
        <taxon>Neoptera</taxon>
        <taxon>Endopterygota</taxon>
        <taxon>Hymenoptera</taxon>
        <taxon>Apocrita</taxon>
        <taxon>Aculeata</taxon>
        <taxon>Apoidea</taxon>
        <taxon>Anthophila</taxon>
        <taxon>Apidae</taxon>
        <taxon>Tetragonisca</taxon>
    </lineage>
</organism>
<evidence type="ECO:0000256" key="1">
    <source>
        <dbReference type="SAM" id="MobiDB-lite"/>
    </source>
</evidence>
<evidence type="ECO:0000313" key="3">
    <source>
        <dbReference type="Proteomes" id="UP001432146"/>
    </source>
</evidence>
<protein>
    <submittedName>
        <fullName evidence="2">Uncharacterized protein</fullName>
    </submittedName>
</protein>